<sequence>MLNRLPTEILLNIGDLLLNETTSTLHENLSTLRLPEREKCVQPPPPLPESTALIRSRLF</sequence>
<evidence type="ECO:0000313" key="2">
    <source>
        <dbReference type="EMBL" id="CCX12477.1"/>
    </source>
</evidence>
<gene>
    <name evidence="2" type="ORF">PCON_12071</name>
</gene>
<feature type="region of interest" description="Disordered" evidence="1">
    <location>
        <begin position="39"/>
        <end position="59"/>
    </location>
</feature>
<evidence type="ECO:0000256" key="1">
    <source>
        <dbReference type="SAM" id="MobiDB-lite"/>
    </source>
</evidence>
<name>U4LJ75_PYROM</name>
<keyword evidence="3" id="KW-1185">Reference proteome</keyword>
<protein>
    <submittedName>
        <fullName evidence="2">Uncharacterized protein</fullName>
    </submittedName>
</protein>
<reference evidence="2 3" key="1">
    <citation type="journal article" date="2013" name="PLoS Genet.">
        <title>The genome and development-dependent transcriptomes of Pyronema confluens: a window into fungal evolution.</title>
        <authorList>
            <person name="Traeger S."/>
            <person name="Altegoer F."/>
            <person name="Freitag M."/>
            <person name="Gabaldon T."/>
            <person name="Kempken F."/>
            <person name="Kumar A."/>
            <person name="Marcet-Houben M."/>
            <person name="Poggeler S."/>
            <person name="Stajich J.E."/>
            <person name="Nowrousian M."/>
        </authorList>
    </citation>
    <scope>NUCLEOTIDE SEQUENCE [LARGE SCALE GENOMIC DNA]</scope>
    <source>
        <strain evidence="3">CBS 100304</strain>
        <tissue evidence="2">Vegetative mycelium</tissue>
    </source>
</reference>
<evidence type="ECO:0000313" key="3">
    <source>
        <dbReference type="Proteomes" id="UP000018144"/>
    </source>
</evidence>
<dbReference type="Proteomes" id="UP000018144">
    <property type="component" value="Unassembled WGS sequence"/>
</dbReference>
<proteinExistence type="predicted"/>
<dbReference type="AlphaFoldDB" id="U4LJ75"/>
<dbReference type="EMBL" id="HF935704">
    <property type="protein sequence ID" value="CCX12477.1"/>
    <property type="molecule type" value="Genomic_DNA"/>
</dbReference>
<accession>U4LJ75</accession>
<organism evidence="2 3">
    <name type="scientific">Pyronema omphalodes (strain CBS 100304)</name>
    <name type="common">Pyronema confluens</name>
    <dbReference type="NCBI Taxonomy" id="1076935"/>
    <lineage>
        <taxon>Eukaryota</taxon>
        <taxon>Fungi</taxon>
        <taxon>Dikarya</taxon>
        <taxon>Ascomycota</taxon>
        <taxon>Pezizomycotina</taxon>
        <taxon>Pezizomycetes</taxon>
        <taxon>Pezizales</taxon>
        <taxon>Pyronemataceae</taxon>
        <taxon>Pyronema</taxon>
    </lineage>
</organism>